<proteinExistence type="predicted"/>
<dbReference type="Pfam" id="PF01872">
    <property type="entry name" value="RibD_C"/>
    <property type="match status" value="1"/>
</dbReference>
<name>A0ABN3UMC5_9ACTN</name>
<dbReference type="InterPro" id="IPR024072">
    <property type="entry name" value="DHFR-like_dom_sf"/>
</dbReference>
<dbReference type="EMBL" id="BAAATZ010000029">
    <property type="protein sequence ID" value="GAA2735591.1"/>
    <property type="molecule type" value="Genomic_DNA"/>
</dbReference>
<dbReference type="Proteomes" id="UP001501842">
    <property type="component" value="Unassembled WGS sequence"/>
</dbReference>
<comment type="caution">
    <text evidence="2">The sequence shown here is derived from an EMBL/GenBank/DDBJ whole genome shotgun (WGS) entry which is preliminary data.</text>
</comment>
<protein>
    <recommendedName>
        <fullName evidence="1">Bacterial bifunctional deaminase-reductase C-terminal domain-containing protein</fullName>
    </recommendedName>
</protein>
<gene>
    <name evidence="2" type="ORF">GCM10010439_60760</name>
</gene>
<reference evidence="2 3" key="1">
    <citation type="journal article" date="2019" name="Int. J. Syst. Evol. Microbiol.">
        <title>The Global Catalogue of Microorganisms (GCM) 10K type strain sequencing project: providing services to taxonomists for standard genome sequencing and annotation.</title>
        <authorList>
            <consortium name="The Broad Institute Genomics Platform"/>
            <consortium name="The Broad Institute Genome Sequencing Center for Infectious Disease"/>
            <person name="Wu L."/>
            <person name="Ma J."/>
        </authorList>
    </citation>
    <scope>NUCLEOTIDE SEQUENCE [LARGE SCALE GENOMIC DNA]</scope>
    <source>
        <strain evidence="2 3">JCM 8201</strain>
    </source>
</reference>
<feature type="domain" description="Bacterial bifunctional deaminase-reductase C-terminal" evidence="1">
    <location>
        <begin position="15"/>
        <end position="192"/>
    </location>
</feature>
<dbReference type="InterPro" id="IPR002734">
    <property type="entry name" value="RibDG_C"/>
</dbReference>
<accession>A0ABN3UMC5</accession>
<dbReference type="SUPFAM" id="SSF53597">
    <property type="entry name" value="Dihydrofolate reductase-like"/>
    <property type="match status" value="1"/>
</dbReference>
<organism evidence="2 3">
    <name type="scientific">Actinocorallia aurantiaca</name>
    <dbReference type="NCBI Taxonomy" id="46204"/>
    <lineage>
        <taxon>Bacteria</taxon>
        <taxon>Bacillati</taxon>
        <taxon>Actinomycetota</taxon>
        <taxon>Actinomycetes</taxon>
        <taxon>Streptosporangiales</taxon>
        <taxon>Thermomonosporaceae</taxon>
        <taxon>Actinocorallia</taxon>
    </lineage>
</organism>
<keyword evidence="3" id="KW-1185">Reference proteome</keyword>
<sequence>MQALGEGELMGRFVYSMQVSLDLRIEQVPGDNGAGEWLRIDEELHREANAQAHALALMVQGRVYYEVMEECWPRAREDASLPDVMREHGEIWTAKPKVLVSRTRRSADHNTRIIGGDDAIGQLAALRAETDGSISVGGAALATQLLRAGLLDELLLFTHPSILGFGRPLFDDYDLPIDLDLLEQRSFEQGVTMCRYAIRDAKEASSC</sequence>
<evidence type="ECO:0000313" key="3">
    <source>
        <dbReference type="Proteomes" id="UP001501842"/>
    </source>
</evidence>
<dbReference type="Gene3D" id="3.40.430.10">
    <property type="entry name" value="Dihydrofolate Reductase, subunit A"/>
    <property type="match status" value="1"/>
</dbReference>
<evidence type="ECO:0000259" key="1">
    <source>
        <dbReference type="Pfam" id="PF01872"/>
    </source>
</evidence>
<evidence type="ECO:0000313" key="2">
    <source>
        <dbReference type="EMBL" id="GAA2735591.1"/>
    </source>
</evidence>